<organism evidence="5 6">
    <name type="scientific">Taibaiella soli</name>
    <dbReference type="NCBI Taxonomy" id="1649169"/>
    <lineage>
        <taxon>Bacteria</taxon>
        <taxon>Pseudomonadati</taxon>
        <taxon>Bacteroidota</taxon>
        <taxon>Chitinophagia</taxon>
        <taxon>Chitinophagales</taxon>
        <taxon>Chitinophagaceae</taxon>
        <taxon>Taibaiella</taxon>
    </lineage>
</organism>
<dbReference type="Pfam" id="PF13369">
    <property type="entry name" value="Transglut_core2"/>
    <property type="match status" value="1"/>
</dbReference>
<sequence length="482" mass="54890">MLVKRIVALSVFGLLPIFAFSQIKEPQVQPSAGFQPVNVSTPQPSSFPQQDRRAAAPQYPNAPVRMGGTAGEIINSTNNSQSLAINTAVAQKQQEVQQLIRNIQAEQKHFGGKELAAYNRPTPNPERTKDFPAALKHLEDMLTGKTKLSVADAYYSVEAAYGNPYLTRQQYHDNIKESVAFIKTWMLENKLNPKDNYMVQYAIRKFMSETLTIYNGKNKRDHGAAIDMVSHNPYHYDYNDYTGEKDYRNLFLTKCLATGFGQCASMPIVYLVLAEALGVKAYLSFAPQHAFVKYPDNDGNIINYEPTSNWEITDKWYKDNMFISSDAVANGIYLDTLNSKQVVANCAFDLAIEYIKVDLTGNEDMILNCLKVGTRYFPKNNNLQSLFIYSMHLKTMLREEMRKNNITSLDDIERVPSAKKYYQEYLGTEAYIAKLGYQDMPAGMYEEMLNQQEFKGKIQKEYNVSGKDKRNLFSKTDQKKEP</sequence>
<gene>
    <name evidence="5" type="ORF">DN068_16085</name>
</gene>
<comment type="caution">
    <text evidence="5">The sequence shown here is derived from an EMBL/GenBank/DDBJ whole genome shotgun (WGS) entry which is preliminary data.</text>
</comment>
<feature type="chain" id="PRO_5016165634" description="Protein SirB1 N-terminal domain-containing protein" evidence="3">
    <location>
        <begin position="22"/>
        <end position="482"/>
    </location>
</feature>
<feature type="region of interest" description="Disordered" evidence="2">
    <location>
        <begin position="34"/>
        <end position="61"/>
    </location>
</feature>
<accession>A0A2W2BUU6</accession>
<name>A0A2W2BUU6_9BACT</name>
<proteinExistence type="inferred from homology"/>
<feature type="domain" description="Protein SirB1 N-terminal" evidence="4">
    <location>
        <begin position="245"/>
        <end position="300"/>
    </location>
</feature>
<comment type="similarity">
    <text evidence="1">Belongs to the UPF0162 family.</text>
</comment>
<keyword evidence="3" id="KW-0732">Signal</keyword>
<evidence type="ECO:0000256" key="2">
    <source>
        <dbReference type="SAM" id="MobiDB-lite"/>
    </source>
</evidence>
<dbReference type="RefSeq" id="WP_110999967.1">
    <property type="nucleotide sequence ID" value="NZ_QKTW01000022.1"/>
</dbReference>
<evidence type="ECO:0000256" key="3">
    <source>
        <dbReference type="SAM" id="SignalP"/>
    </source>
</evidence>
<keyword evidence="6" id="KW-1185">Reference proteome</keyword>
<evidence type="ECO:0000313" key="6">
    <source>
        <dbReference type="Proteomes" id="UP000248745"/>
    </source>
</evidence>
<dbReference type="EMBL" id="QKTW01000022">
    <property type="protein sequence ID" value="PZF71593.1"/>
    <property type="molecule type" value="Genomic_DNA"/>
</dbReference>
<evidence type="ECO:0000256" key="1">
    <source>
        <dbReference type="ARBA" id="ARBA00007100"/>
    </source>
</evidence>
<feature type="signal peptide" evidence="3">
    <location>
        <begin position="1"/>
        <end position="21"/>
    </location>
</feature>
<protein>
    <recommendedName>
        <fullName evidence="4">Protein SirB1 N-terminal domain-containing protein</fullName>
    </recommendedName>
</protein>
<evidence type="ECO:0000259" key="4">
    <source>
        <dbReference type="Pfam" id="PF13369"/>
    </source>
</evidence>
<dbReference type="Proteomes" id="UP000248745">
    <property type="component" value="Unassembled WGS sequence"/>
</dbReference>
<dbReference type="AlphaFoldDB" id="A0A2W2BUU6"/>
<dbReference type="OrthoDB" id="1041391at2"/>
<evidence type="ECO:0000313" key="5">
    <source>
        <dbReference type="EMBL" id="PZF71593.1"/>
    </source>
</evidence>
<dbReference type="InterPro" id="IPR032698">
    <property type="entry name" value="SirB1_N"/>
</dbReference>
<feature type="compositionally biased region" description="Polar residues" evidence="2">
    <location>
        <begin position="34"/>
        <end position="49"/>
    </location>
</feature>
<reference evidence="5 6" key="1">
    <citation type="submission" date="2018-06" db="EMBL/GenBank/DDBJ databases">
        <title>Mucibacter soli gen. nov., sp. nov., a new member of the family Chitinophagaceae producing mucin.</title>
        <authorList>
            <person name="Kim M.-K."/>
            <person name="Park S."/>
            <person name="Kim T.-S."/>
            <person name="Joung Y."/>
            <person name="Han J.-H."/>
            <person name="Kim S.B."/>
        </authorList>
    </citation>
    <scope>NUCLEOTIDE SEQUENCE [LARGE SCALE GENOMIC DNA]</scope>
    <source>
        <strain evidence="5 6">R1-15</strain>
    </source>
</reference>